<evidence type="ECO:0000313" key="5">
    <source>
        <dbReference type="Proteomes" id="UP000014139"/>
    </source>
</evidence>
<dbReference type="Proteomes" id="UP000014139">
    <property type="component" value="Unassembled WGS sequence"/>
</dbReference>
<feature type="domain" description="CoA carboxyltransferase N-terminal" evidence="2">
    <location>
        <begin position="15"/>
        <end position="271"/>
    </location>
</feature>
<feature type="domain" description="CoA carboxyltransferase C-terminal" evidence="3">
    <location>
        <begin position="281"/>
        <end position="524"/>
    </location>
</feature>
<dbReference type="PANTHER" id="PTHR43842:SF2">
    <property type="entry name" value="PROPIONYL-COA CARBOXYLASE BETA CHAIN, MITOCHONDRIAL"/>
    <property type="match status" value="1"/>
</dbReference>
<evidence type="ECO:0000259" key="3">
    <source>
        <dbReference type="PROSITE" id="PS50989"/>
    </source>
</evidence>
<accession>R1HI16</accession>
<dbReference type="AlphaFoldDB" id="R1HI16"/>
<dbReference type="EMBL" id="AOUO01000769">
    <property type="protein sequence ID" value="EOD58069.1"/>
    <property type="molecule type" value="Genomic_DNA"/>
</dbReference>
<evidence type="ECO:0000256" key="1">
    <source>
        <dbReference type="ARBA" id="ARBA00006102"/>
    </source>
</evidence>
<dbReference type="FunFam" id="3.90.226.10:FF:000017">
    <property type="entry name" value="Propionyl-CoA carboxylase subunit beta 5"/>
    <property type="match status" value="1"/>
</dbReference>
<protein>
    <submittedName>
        <fullName evidence="4">Acetyl-CoA carboxylase, carboxyltransferase component (Subunits alpha and beta)</fullName>
    </submittedName>
</protein>
<evidence type="ECO:0000259" key="2">
    <source>
        <dbReference type="PROSITE" id="PS50980"/>
    </source>
</evidence>
<keyword evidence="4" id="KW-0808">Transferase</keyword>
<dbReference type="GO" id="GO:0009317">
    <property type="term" value="C:acetyl-CoA carboxylase complex"/>
    <property type="evidence" value="ECO:0007669"/>
    <property type="project" value="TreeGrafter"/>
</dbReference>
<dbReference type="GO" id="GO:0003989">
    <property type="term" value="F:acetyl-CoA carboxylase activity"/>
    <property type="evidence" value="ECO:0007669"/>
    <property type="project" value="UniProtKB-ARBA"/>
</dbReference>
<proteinExistence type="inferred from homology"/>
<dbReference type="InterPro" id="IPR029045">
    <property type="entry name" value="ClpP/crotonase-like_dom_sf"/>
</dbReference>
<dbReference type="FunFam" id="3.90.226.10:FF:000016">
    <property type="entry name" value="Propionyl-CoA carboxylase, beta subunit"/>
    <property type="match status" value="1"/>
</dbReference>
<dbReference type="InterPro" id="IPR011762">
    <property type="entry name" value="COA_CT_N"/>
</dbReference>
<comment type="similarity">
    <text evidence="1">Belongs to the AccD/PCCB family.</text>
</comment>
<comment type="caution">
    <text evidence="4">The sequence shown here is derived from an EMBL/GenBank/DDBJ whole genome shotgun (WGS) entry which is preliminary data.</text>
</comment>
<dbReference type="InterPro" id="IPR051047">
    <property type="entry name" value="AccD/PCCB"/>
</dbReference>
<dbReference type="GO" id="GO:0015977">
    <property type="term" value="P:carbon fixation"/>
    <property type="evidence" value="ECO:0007669"/>
    <property type="project" value="UniProtKB-ARBA"/>
</dbReference>
<organism evidence="4 5">
    <name type="scientific">Amycolatopsis vancoresmycina DSM 44592</name>
    <dbReference type="NCBI Taxonomy" id="1292037"/>
    <lineage>
        <taxon>Bacteria</taxon>
        <taxon>Bacillati</taxon>
        <taxon>Actinomycetota</taxon>
        <taxon>Actinomycetes</taxon>
        <taxon>Pseudonocardiales</taxon>
        <taxon>Pseudonocardiaceae</taxon>
        <taxon>Amycolatopsis</taxon>
    </lineage>
</organism>
<dbReference type="RefSeq" id="WP_004562633.1">
    <property type="nucleotide sequence ID" value="NZ_AOUO01000769.1"/>
</dbReference>
<reference evidence="4 5" key="1">
    <citation type="submission" date="2013-02" db="EMBL/GenBank/DDBJ databases">
        <title>Draft genome sequence of Amycolatopsis vancoresmycina strain DSM 44592T.</title>
        <authorList>
            <person name="Kumar S."/>
            <person name="Kaur N."/>
            <person name="Kaur C."/>
            <person name="Raghava G.P.S."/>
            <person name="Mayilraj S."/>
        </authorList>
    </citation>
    <scope>NUCLEOTIDE SEQUENCE [LARGE SCALE GENOMIC DNA]</scope>
    <source>
        <strain evidence="4 5">DSM 44592</strain>
    </source>
</reference>
<dbReference type="Pfam" id="PF01039">
    <property type="entry name" value="Carboxyl_trans"/>
    <property type="match status" value="1"/>
</dbReference>
<evidence type="ECO:0000313" key="4">
    <source>
        <dbReference type="EMBL" id="EOD58069.1"/>
    </source>
</evidence>
<dbReference type="Gene3D" id="3.90.226.10">
    <property type="entry name" value="2-enoyl-CoA Hydratase, Chain A, domain 1"/>
    <property type="match status" value="2"/>
</dbReference>
<dbReference type="GO" id="GO:0016740">
    <property type="term" value="F:transferase activity"/>
    <property type="evidence" value="ECO:0007669"/>
    <property type="project" value="UniProtKB-KW"/>
</dbReference>
<sequence length="531" mass="56873">MESGPGAGFAAPTTTADRLKELRRRTEEVVAHGSVRAAERQHPRGRLTARERIDLLLDPGTFVELDSFVRHRSTNFGLEHNRPLGDGVVTGYGEVDGRPVCVYSQDASVFGGSLGEAHGSKIVKVMDLAVKTGRPIVGINDGAGGRLQEGVVAQAIYGEIFRRNVRTSGIVPQISLILGSCAGGACYSPALTDFVVMVDGNSHMFLTGPDVIRGATGEQVGMEELSGGLTNNTRSGNAHYLGSSDEDAIGYVQQLLSYLPSNNLADPPTFAPGRVSAGAADLDTLVPNLATQPYDMREVLRAVVDEGELDEVQELYAPNVIVGFARIEGQSVGIVANQPLQLAGCLDINASEKAARFVRTCDAFNVPVVTFVDVPGFLPGTEQEWNGIIRRGAKLIYAYAEASIPLVTVVIRKAYGGAYDVMGSKHLGADLNFAWPTAQIAVMGASNATDVLYRKTIAEAARQSADVEALRAKLAKEYEETLLTPYLAAEHGYVDAVIEPSQTREYVATALKSLRGKRELRLPRKHGNIPL</sequence>
<keyword evidence="5" id="KW-1185">Reference proteome</keyword>
<dbReference type="PROSITE" id="PS50980">
    <property type="entry name" value="COA_CT_NTER"/>
    <property type="match status" value="1"/>
</dbReference>
<dbReference type="GO" id="GO:0004658">
    <property type="term" value="F:propionyl-CoA carboxylase activity"/>
    <property type="evidence" value="ECO:0007669"/>
    <property type="project" value="UniProtKB-ARBA"/>
</dbReference>
<dbReference type="InterPro" id="IPR034733">
    <property type="entry name" value="AcCoA_carboxyl_beta"/>
</dbReference>
<dbReference type="PANTHER" id="PTHR43842">
    <property type="entry name" value="PROPIONYL-COA CARBOXYLASE BETA CHAIN"/>
    <property type="match status" value="1"/>
</dbReference>
<dbReference type="InterPro" id="IPR011763">
    <property type="entry name" value="COA_CT_C"/>
</dbReference>
<dbReference type="SUPFAM" id="SSF52096">
    <property type="entry name" value="ClpP/crotonase"/>
    <property type="match status" value="2"/>
</dbReference>
<name>R1HI16_9PSEU</name>
<gene>
    <name evidence="4" type="ORF">H480_43820</name>
</gene>
<dbReference type="PATRIC" id="fig|1292037.4.peg.8210"/>
<dbReference type="PROSITE" id="PS50989">
    <property type="entry name" value="COA_CT_CTER"/>
    <property type="match status" value="1"/>
</dbReference>
<dbReference type="OrthoDB" id="9803706at2"/>
<dbReference type="eggNOG" id="COG4799">
    <property type="taxonomic scope" value="Bacteria"/>
</dbReference>